<sequence>MAKLTCLPFLGVAVAFHLLYVCSIPDIHFVSPVVEGMKAHRVETSEAPAQRVVLFVADGLRADKTIQQFPDPSPDAPENATAQTPRPLAPFLRSRMSEHGTFGVSHTHVPTESRPGHVTLLAGLYEDVSAVTTGWKLNPVGFDCVLNHAEDYSKDSTELDTWVFDHVKGFFKSATEDPELDTALRQDQNIFFLHLLGLDTAGHSYRPYSREYLHSLQVVDQGVREITEAIESFFRGSQTAMLINALEIFEMYRVKESRISATKIWYVPFPGLLNDVDPAMQERPINRIREAIDQGNLKGAIEQCHKLIDIDATLECLRYLQTYDWLVLRAMISVGYLGWVAFALTTTLDQHVEGFVGEDGGDTVGLKRKVM</sequence>
<dbReference type="VEuPathDB" id="FungiDB:BO71DRAFT_429954"/>
<comment type="similarity">
    <text evidence="3 8">Belongs to the PIGG/PIGN/PIGO family. PIGN subfamily.</text>
</comment>
<keyword evidence="6 8" id="KW-0256">Endoplasmic reticulum</keyword>
<keyword evidence="5 8" id="KW-0337">GPI-anchor biosynthesis</keyword>
<organism evidence="11 12">
    <name type="scientific">Aspergillus ellipticus CBS 707.79</name>
    <dbReference type="NCBI Taxonomy" id="1448320"/>
    <lineage>
        <taxon>Eukaryota</taxon>
        <taxon>Fungi</taxon>
        <taxon>Dikarya</taxon>
        <taxon>Ascomycota</taxon>
        <taxon>Pezizomycotina</taxon>
        <taxon>Eurotiomycetes</taxon>
        <taxon>Eurotiomycetidae</taxon>
        <taxon>Eurotiales</taxon>
        <taxon>Aspergillaceae</taxon>
        <taxon>Aspergillus</taxon>
        <taxon>Aspergillus subgen. Circumdati</taxon>
    </lineage>
</organism>
<keyword evidence="8" id="KW-0808">Transferase</keyword>
<evidence type="ECO:0000256" key="9">
    <source>
        <dbReference type="SAM" id="SignalP"/>
    </source>
</evidence>
<gene>
    <name evidence="11" type="ORF">BO71DRAFT_429954</name>
</gene>
<dbReference type="Pfam" id="PF04987">
    <property type="entry name" value="PigN"/>
    <property type="match status" value="1"/>
</dbReference>
<dbReference type="PANTHER" id="PTHR12250">
    <property type="entry name" value="PHOSPHATIDYLINOSITOL GLYCAN, CLASS N"/>
    <property type="match status" value="1"/>
</dbReference>
<dbReference type="InterPro" id="IPR007070">
    <property type="entry name" value="GPI_EtnP_transferase_1"/>
</dbReference>
<dbReference type="InterPro" id="IPR017850">
    <property type="entry name" value="Alkaline_phosphatase_core_sf"/>
</dbReference>
<dbReference type="STRING" id="1448320.A0A319DAU2"/>
<dbReference type="Gene3D" id="3.40.720.10">
    <property type="entry name" value="Alkaline Phosphatase, subunit A"/>
    <property type="match status" value="2"/>
</dbReference>
<dbReference type="GO" id="GO:0051377">
    <property type="term" value="F:mannose-ethanolamine phosphotransferase activity"/>
    <property type="evidence" value="ECO:0007669"/>
    <property type="project" value="UniProtKB-UniRule"/>
</dbReference>
<dbReference type="GO" id="GO:0005789">
    <property type="term" value="C:endoplasmic reticulum membrane"/>
    <property type="evidence" value="ECO:0007669"/>
    <property type="project" value="UniProtKB-SubCell"/>
</dbReference>
<evidence type="ECO:0000313" key="12">
    <source>
        <dbReference type="Proteomes" id="UP000247810"/>
    </source>
</evidence>
<dbReference type="SUPFAM" id="SSF53649">
    <property type="entry name" value="Alkaline phosphatase-like"/>
    <property type="match status" value="1"/>
</dbReference>
<evidence type="ECO:0000256" key="3">
    <source>
        <dbReference type="ARBA" id="ARBA00008400"/>
    </source>
</evidence>
<reference evidence="11 12" key="1">
    <citation type="submission" date="2018-02" db="EMBL/GenBank/DDBJ databases">
        <title>The genomes of Aspergillus section Nigri reveals drivers in fungal speciation.</title>
        <authorList>
            <consortium name="DOE Joint Genome Institute"/>
            <person name="Vesth T.C."/>
            <person name="Nybo J."/>
            <person name="Theobald S."/>
            <person name="Brandl J."/>
            <person name="Frisvad J.C."/>
            <person name="Nielsen K.F."/>
            <person name="Lyhne E.K."/>
            <person name="Kogle M.E."/>
            <person name="Kuo A."/>
            <person name="Riley R."/>
            <person name="Clum A."/>
            <person name="Nolan M."/>
            <person name="Lipzen A."/>
            <person name="Salamov A."/>
            <person name="Henrissat B."/>
            <person name="Wiebenga A."/>
            <person name="De vries R.P."/>
            <person name="Grigoriev I.V."/>
            <person name="Mortensen U.H."/>
            <person name="Andersen M.R."/>
            <person name="Baker S.E."/>
        </authorList>
    </citation>
    <scope>NUCLEOTIDE SEQUENCE [LARGE SCALE GENOMIC DNA]</scope>
    <source>
        <strain evidence="11 12">CBS 707.79</strain>
    </source>
</reference>
<proteinExistence type="inferred from homology"/>
<feature type="signal peptide" evidence="9">
    <location>
        <begin position="1"/>
        <end position="23"/>
    </location>
</feature>
<accession>A0A319DAU2</accession>
<comment type="subcellular location">
    <subcellularLocation>
        <location evidence="1 8">Endoplasmic reticulum membrane</location>
        <topology evidence="1 8">Multi-pass membrane protein</topology>
    </subcellularLocation>
</comment>
<keyword evidence="12" id="KW-1185">Reference proteome</keyword>
<feature type="chain" id="PRO_5016278399" description="GPI ethanolamine phosphate transferase 1" evidence="9">
    <location>
        <begin position="24"/>
        <end position="371"/>
    </location>
</feature>
<dbReference type="PANTHER" id="PTHR12250:SF0">
    <property type="entry name" value="GPI ETHANOLAMINE PHOSPHATE TRANSFERASE 1"/>
    <property type="match status" value="1"/>
</dbReference>
<dbReference type="EMBL" id="KZ825870">
    <property type="protein sequence ID" value="PYH94480.1"/>
    <property type="molecule type" value="Genomic_DNA"/>
</dbReference>
<comment type="pathway">
    <text evidence="2 8">Glycolipid biosynthesis; glycosylphosphatidylinositol-anchor biosynthesis.</text>
</comment>
<evidence type="ECO:0000313" key="11">
    <source>
        <dbReference type="EMBL" id="PYH94480.1"/>
    </source>
</evidence>
<dbReference type="AlphaFoldDB" id="A0A319DAU2"/>
<evidence type="ECO:0000256" key="6">
    <source>
        <dbReference type="ARBA" id="ARBA00022824"/>
    </source>
</evidence>
<dbReference type="OrthoDB" id="4438867at2759"/>
<dbReference type="Proteomes" id="UP000247810">
    <property type="component" value="Unassembled WGS sequence"/>
</dbReference>
<evidence type="ECO:0000259" key="10">
    <source>
        <dbReference type="Pfam" id="PF04987"/>
    </source>
</evidence>
<evidence type="ECO:0000256" key="5">
    <source>
        <dbReference type="ARBA" id="ARBA00022502"/>
    </source>
</evidence>
<dbReference type="EC" id="2.-.-.-" evidence="8"/>
<dbReference type="GO" id="GO:0006506">
    <property type="term" value="P:GPI anchor biosynthetic process"/>
    <property type="evidence" value="ECO:0007669"/>
    <property type="project" value="UniProtKB-UniPathway"/>
</dbReference>
<dbReference type="UniPathway" id="UPA00196"/>
<protein>
    <recommendedName>
        <fullName evidence="4 8">GPI ethanolamine phosphate transferase 1</fullName>
        <ecNumber evidence="8">2.-.-.-</ecNumber>
    </recommendedName>
</protein>
<evidence type="ECO:0000256" key="4">
    <source>
        <dbReference type="ARBA" id="ARBA00020831"/>
    </source>
</evidence>
<comment type="function">
    <text evidence="7 8">Ethanolamine phosphate transferase involved in glycosylphosphatidylinositol-anchor biosynthesis. Transfers ethanolamine phosphate to the first alpha-1,4-linked mannose of the glycosylphosphatidylinositol precursor of GPI-anchor.</text>
</comment>
<keyword evidence="9" id="KW-0732">Signal</keyword>
<evidence type="ECO:0000256" key="7">
    <source>
        <dbReference type="ARBA" id="ARBA00024850"/>
    </source>
</evidence>
<evidence type="ECO:0000256" key="1">
    <source>
        <dbReference type="ARBA" id="ARBA00004477"/>
    </source>
</evidence>
<name>A0A319DAU2_9EURO</name>
<feature type="domain" description="GPI ethanolamine phosphate transferase 1 C-terminal" evidence="10">
    <location>
        <begin position="315"/>
        <end position="353"/>
    </location>
</feature>
<dbReference type="InterPro" id="IPR017852">
    <property type="entry name" value="GPI_EtnP_transferase_1_C"/>
</dbReference>
<evidence type="ECO:0000256" key="8">
    <source>
        <dbReference type="RuleBase" id="RU367138"/>
    </source>
</evidence>
<evidence type="ECO:0000256" key="2">
    <source>
        <dbReference type="ARBA" id="ARBA00004687"/>
    </source>
</evidence>